<protein>
    <submittedName>
        <fullName evidence="1">Uncharacterized protein</fullName>
    </submittedName>
</protein>
<name>A0A9D4NF99_DREPO</name>
<sequence>MFAYTESRSHIGRIGFVSNGRNYFIVSPLAAAYNVSDSIIASYADSGTLPSNGVSDFSSSLESPVWLNPKMQSQSS</sequence>
<dbReference type="Proteomes" id="UP000828390">
    <property type="component" value="Unassembled WGS sequence"/>
</dbReference>
<keyword evidence="2" id="KW-1185">Reference proteome</keyword>
<organism evidence="1 2">
    <name type="scientific">Dreissena polymorpha</name>
    <name type="common">Zebra mussel</name>
    <name type="synonym">Mytilus polymorpha</name>
    <dbReference type="NCBI Taxonomy" id="45954"/>
    <lineage>
        <taxon>Eukaryota</taxon>
        <taxon>Metazoa</taxon>
        <taxon>Spiralia</taxon>
        <taxon>Lophotrochozoa</taxon>
        <taxon>Mollusca</taxon>
        <taxon>Bivalvia</taxon>
        <taxon>Autobranchia</taxon>
        <taxon>Heteroconchia</taxon>
        <taxon>Euheterodonta</taxon>
        <taxon>Imparidentia</taxon>
        <taxon>Neoheterodontei</taxon>
        <taxon>Myida</taxon>
        <taxon>Dreissenoidea</taxon>
        <taxon>Dreissenidae</taxon>
        <taxon>Dreissena</taxon>
    </lineage>
</organism>
<dbReference type="AlphaFoldDB" id="A0A9D4NF99"/>
<comment type="caution">
    <text evidence="1">The sequence shown here is derived from an EMBL/GenBank/DDBJ whole genome shotgun (WGS) entry which is preliminary data.</text>
</comment>
<gene>
    <name evidence="1" type="ORF">DPMN_017749</name>
</gene>
<proteinExistence type="predicted"/>
<reference evidence="1" key="1">
    <citation type="journal article" date="2019" name="bioRxiv">
        <title>The Genome of the Zebra Mussel, Dreissena polymorpha: A Resource for Invasive Species Research.</title>
        <authorList>
            <person name="McCartney M.A."/>
            <person name="Auch B."/>
            <person name="Kono T."/>
            <person name="Mallez S."/>
            <person name="Zhang Y."/>
            <person name="Obille A."/>
            <person name="Becker A."/>
            <person name="Abrahante J.E."/>
            <person name="Garbe J."/>
            <person name="Badalamenti J.P."/>
            <person name="Herman A."/>
            <person name="Mangelson H."/>
            <person name="Liachko I."/>
            <person name="Sullivan S."/>
            <person name="Sone E.D."/>
            <person name="Koren S."/>
            <person name="Silverstein K.A.T."/>
            <person name="Beckman K.B."/>
            <person name="Gohl D.M."/>
        </authorList>
    </citation>
    <scope>NUCLEOTIDE SEQUENCE</scope>
    <source>
        <strain evidence="1">Duluth1</strain>
        <tissue evidence="1">Whole animal</tissue>
    </source>
</reference>
<evidence type="ECO:0000313" key="2">
    <source>
        <dbReference type="Proteomes" id="UP000828390"/>
    </source>
</evidence>
<evidence type="ECO:0000313" key="1">
    <source>
        <dbReference type="EMBL" id="KAH3893601.1"/>
    </source>
</evidence>
<reference evidence="1" key="2">
    <citation type="submission" date="2020-11" db="EMBL/GenBank/DDBJ databases">
        <authorList>
            <person name="McCartney M.A."/>
            <person name="Auch B."/>
            <person name="Kono T."/>
            <person name="Mallez S."/>
            <person name="Becker A."/>
            <person name="Gohl D.M."/>
            <person name="Silverstein K.A.T."/>
            <person name="Koren S."/>
            <person name="Bechman K.B."/>
            <person name="Herman A."/>
            <person name="Abrahante J.E."/>
            <person name="Garbe J."/>
        </authorList>
    </citation>
    <scope>NUCLEOTIDE SEQUENCE</scope>
    <source>
        <strain evidence="1">Duluth1</strain>
        <tissue evidence="1">Whole animal</tissue>
    </source>
</reference>
<accession>A0A9D4NF99</accession>
<dbReference type="EMBL" id="JAIWYP010000001">
    <property type="protein sequence ID" value="KAH3893601.1"/>
    <property type="molecule type" value="Genomic_DNA"/>
</dbReference>